<keyword evidence="2 6" id="KW-0678">Repressor</keyword>
<dbReference type="EMBL" id="BKCP01004783">
    <property type="protein sequence ID" value="GER33757.1"/>
    <property type="molecule type" value="Genomic_DNA"/>
</dbReference>
<dbReference type="PANTHER" id="PTHR33057:SF26">
    <property type="entry name" value="TRANSCRIPTION REPRESSOR OFP13"/>
    <property type="match status" value="1"/>
</dbReference>
<dbReference type="PANTHER" id="PTHR33057">
    <property type="entry name" value="TRANSCRIPTION REPRESSOR OFP7-RELATED"/>
    <property type="match status" value="1"/>
</dbReference>
<proteinExistence type="predicted"/>
<evidence type="ECO:0000256" key="5">
    <source>
        <dbReference type="ARBA" id="ARBA00023242"/>
    </source>
</evidence>
<evidence type="ECO:0000259" key="8">
    <source>
        <dbReference type="PROSITE" id="PS51754"/>
    </source>
</evidence>
<evidence type="ECO:0000256" key="3">
    <source>
        <dbReference type="ARBA" id="ARBA00023015"/>
    </source>
</evidence>
<feature type="region of interest" description="Disordered" evidence="7">
    <location>
        <begin position="172"/>
        <end position="197"/>
    </location>
</feature>
<dbReference type="OrthoDB" id="913840at2759"/>
<sequence length="197" mass="21540">MKLPFLFKSSETTTTAAAASSAPSWRWPACAAHPRTLSFRSEAAGDRKTIHNHDEASSSPEPQTAMTMLTSSERFFFEPGSSNSILEEAKKTGPRPRKSAVILVMLDSHDPVRDFRASMEDMVAARRGGCDWEYLENLLECYLRENGERNHGYIIGAFVDLVFRLDSGSESSAAADGEARRSFSSSTLSFSSSSAGV</sequence>
<keyword evidence="10" id="KW-1185">Reference proteome</keyword>
<dbReference type="GO" id="GO:0045892">
    <property type="term" value="P:negative regulation of DNA-templated transcription"/>
    <property type="evidence" value="ECO:0007669"/>
    <property type="project" value="UniProtKB-UniRule"/>
</dbReference>
<feature type="domain" description="OVATE" evidence="8">
    <location>
        <begin position="104"/>
        <end position="164"/>
    </location>
</feature>
<evidence type="ECO:0000256" key="7">
    <source>
        <dbReference type="SAM" id="MobiDB-lite"/>
    </source>
</evidence>
<evidence type="ECO:0000256" key="6">
    <source>
        <dbReference type="RuleBase" id="RU367028"/>
    </source>
</evidence>
<comment type="function">
    <text evidence="6">Transcriptional repressor that regulates multiple aspects of plant growth and development.</text>
</comment>
<organism evidence="9 10">
    <name type="scientific">Striga asiatica</name>
    <name type="common">Asiatic witchweed</name>
    <name type="synonym">Buchnera asiatica</name>
    <dbReference type="NCBI Taxonomy" id="4170"/>
    <lineage>
        <taxon>Eukaryota</taxon>
        <taxon>Viridiplantae</taxon>
        <taxon>Streptophyta</taxon>
        <taxon>Embryophyta</taxon>
        <taxon>Tracheophyta</taxon>
        <taxon>Spermatophyta</taxon>
        <taxon>Magnoliopsida</taxon>
        <taxon>eudicotyledons</taxon>
        <taxon>Gunneridae</taxon>
        <taxon>Pentapetalae</taxon>
        <taxon>asterids</taxon>
        <taxon>lamiids</taxon>
        <taxon>Lamiales</taxon>
        <taxon>Orobanchaceae</taxon>
        <taxon>Buchnereae</taxon>
        <taxon>Striga</taxon>
    </lineage>
</organism>
<comment type="caution">
    <text evidence="9">The sequence shown here is derived from an EMBL/GenBank/DDBJ whole genome shotgun (WGS) entry which is preliminary data.</text>
</comment>
<evidence type="ECO:0000256" key="1">
    <source>
        <dbReference type="ARBA" id="ARBA00004123"/>
    </source>
</evidence>
<protein>
    <recommendedName>
        <fullName evidence="6">Transcription repressor</fullName>
    </recommendedName>
    <alternativeName>
        <fullName evidence="6">Ovate family protein</fullName>
    </alternativeName>
</protein>
<keyword evidence="5 6" id="KW-0539">Nucleus</keyword>
<dbReference type="InterPro" id="IPR038933">
    <property type="entry name" value="Ovate"/>
</dbReference>
<evidence type="ECO:0000256" key="4">
    <source>
        <dbReference type="ARBA" id="ARBA00023163"/>
    </source>
</evidence>
<comment type="subcellular location">
    <subcellularLocation>
        <location evidence="1 6">Nucleus</location>
    </subcellularLocation>
</comment>
<dbReference type="GO" id="GO:0005634">
    <property type="term" value="C:nucleus"/>
    <property type="evidence" value="ECO:0007669"/>
    <property type="project" value="UniProtKB-SubCell"/>
</dbReference>
<keyword evidence="4 6" id="KW-0804">Transcription</keyword>
<keyword evidence="3 6" id="KW-0805">Transcription regulation</keyword>
<dbReference type="Pfam" id="PF04844">
    <property type="entry name" value="Ovate"/>
    <property type="match status" value="1"/>
</dbReference>
<gene>
    <name evidence="9" type="ORF">STAS_09908</name>
</gene>
<evidence type="ECO:0000313" key="9">
    <source>
        <dbReference type="EMBL" id="GER33757.1"/>
    </source>
</evidence>
<name>A0A5A7PN85_STRAF</name>
<evidence type="ECO:0000256" key="2">
    <source>
        <dbReference type="ARBA" id="ARBA00022491"/>
    </source>
</evidence>
<dbReference type="AlphaFoldDB" id="A0A5A7PN85"/>
<dbReference type="PROSITE" id="PS51754">
    <property type="entry name" value="OVATE"/>
    <property type="match status" value="1"/>
</dbReference>
<dbReference type="InterPro" id="IPR006458">
    <property type="entry name" value="Ovate_C"/>
</dbReference>
<dbReference type="Proteomes" id="UP000325081">
    <property type="component" value="Unassembled WGS sequence"/>
</dbReference>
<dbReference type="NCBIfam" id="TIGR01568">
    <property type="entry name" value="A_thal_3678"/>
    <property type="match status" value="1"/>
</dbReference>
<reference evidence="10" key="1">
    <citation type="journal article" date="2019" name="Curr. Biol.">
        <title>Genome Sequence of Striga asiatica Provides Insight into the Evolution of Plant Parasitism.</title>
        <authorList>
            <person name="Yoshida S."/>
            <person name="Kim S."/>
            <person name="Wafula E.K."/>
            <person name="Tanskanen J."/>
            <person name="Kim Y.M."/>
            <person name="Honaas L."/>
            <person name="Yang Z."/>
            <person name="Spallek T."/>
            <person name="Conn C.E."/>
            <person name="Ichihashi Y."/>
            <person name="Cheong K."/>
            <person name="Cui S."/>
            <person name="Der J.P."/>
            <person name="Gundlach H."/>
            <person name="Jiao Y."/>
            <person name="Hori C."/>
            <person name="Ishida J.K."/>
            <person name="Kasahara H."/>
            <person name="Kiba T."/>
            <person name="Kim M.S."/>
            <person name="Koo N."/>
            <person name="Laohavisit A."/>
            <person name="Lee Y.H."/>
            <person name="Lumba S."/>
            <person name="McCourt P."/>
            <person name="Mortimer J.C."/>
            <person name="Mutuku J.M."/>
            <person name="Nomura T."/>
            <person name="Sasaki-Sekimoto Y."/>
            <person name="Seto Y."/>
            <person name="Wang Y."/>
            <person name="Wakatake T."/>
            <person name="Sakakibara H."/>
            <person name="Demura T."/>
            <person name="Yamaguchi S."/>
            <person name="Yoneyama K."/>
            <person name="Manabe R.I."/>
            <person name="Nelson D.C."/>
            <person name="Schulman A.H."/>
            <person name="Timko M.P."/>
            <person name="dePamphilis C.W."/>
            <person name="Choi D."/>
            <person name="Shirasu K."/>
        </authorList>
    </citation>
    <scope>NUCLEOTIDE SEQUENCE [LARGE SCALE GENOMIC DNA]</scope>
    <source>
        <strain evidence="10">cv. UVA1</strain>
    </source>
</reference>
<evidence type="ECO:0000313" key="10">
    <source>
        <dbReference type="Proteomes" id="UP000325081"/>
    </source>
</evidence>
<accession>A0A5A7PN85</accession>